<feature type="non-terminal residue" evidence="2">
    <location>
        <position position="1"/>
    </location>
</feature>
<accession>A0A026X1Z8</accession>
<dbReference type="OMA" id="DICVTHE"/>
<organism evidence="2 3">
    <name type="scientific">Ooceraea biroi</name>
    <name type="common">Clonal raider ant</name>
    <name type="synonym">Cerapachys biroi</name>
    <dbReference type="NCBI Taxonomy" id="2015173"/>
    <lineage>
        <taxon>Eukaryota</taxon>
        <taxon>Metazoa</taxon>
        <taxon>Ecdysozoa</taxon>
        <taxon>Arthropoda</taxon>
        <taxon>Hexapoda</taxon>
        <taxon>Insecta</taxon>
        <taxon>Pterygota</taxon>
        <taxon>Neoptera</taxon>
        <taxon>Endopterygota</taxon>
        <taxon>Hymenoptera</taxon>
        <taxon>Apocrita</taxon>
        <taxon>Aculeata</taxon>
        <taxon>Formicoidea</taxon>
        <taxon>Formicidae</taxon>
        <taxon>Dorylinae</taxon>
        <taxon>Ooceraea</taxon>
    </lineage>
</organism>
<name>A0A026X1Z8_OOCBI</name>
<gene>
    <name evidence="2" type="ORF">X777_04210</name>
</gene>
<evidence type="ECO:0000313" key="3">
    <source>
        <dbReference type="Proteomes" id="UP000053097"/>
    </source>
</evidence>
<dbReference type="Pfam" id="PF17906">
    <property type="entry name" value="HTH_48"/>
    <property type="match status" value="1"/>
</dbReference>
<evidence type="ECO:0000313" key="2">
    <source>
        <dbReference type="EMBL" id="EZA62307.1"/>
    </source>
</evidence>
<protein>
    <recommendedName>
        <fullName evidence="1">Mos1 transposase HTH domain-containing protein</fullName>
    </recommendedName>
</protein>
<dbReference type="Proteomes" id="UP000053097">
    <property type="component" value="Unassembled WGS sequence"/>
</dbReference>
<dbReference type="InterPro" id="IPR041426">
    <property type="entry name" value="Mos1_HTH"/>
</dbReference>
<feature type="domain" description="Mos1 transposase HTH" evidence="1">
    <location>
        <begin position="10"/>
        <end position="59"/>
    </location>
</feature>
<reference evidence="2 3" key="1">
    <citation type="journal article" date="2014" name="Curr. Biol.">
        <title>The genome of the clonal raider ant Cerapachys biroi.</title>
        <authorList>
            <person name="Oxley P.R."/>
            <person name="Ji L."/>
            <person name="Fetter-Pruneda I."/>
            <person name="McKenzie S.K."/>
            <person name="Li C."/>
            <person name="Hu H."/>
            <person name="Zhang G."/>
            <person name="Kronauer D.J."/>
        </authorList>
    </citation>
    <scope>NUCLEOTIDE SEQUENCE [LARGE SCALE GENOMIC DNA]</scope>
</reference>
<dbReference type="Gene3D" id="1.10.10.1450">
    <property type="match status" value="1"/>
</dbReference>
<evidence type="ECO:0000259" key="1">
    <source>
        <dbReference type="Pfam" id="PF17906"/>
    </source>
</evidence>
<dbReference type="EMBL" id="KK107023">
    <property type="protein sequence ID" value="EZA62307.1"/>
    <property type="molecule type" value="Genomic_DNA"/>
</dbReference>
<dbReference type="AlphaFoldDB" id="A0A026X1Z8"/>
<proteinExistence type="predicted"/>
<keyword evidence="3" id="KW-1185">Reference proteome</keyword>
<sequence length="64" mass="7698">ELDSKMENQKVHFCHVMLYCFQHGFMASQILNKMSSVYKDICVTHETIRKWYRSFEAGNFNMED</sequence>